<sequence length="172" mass="19739">MSRLKEQDITTISLLKKRINSCTPKPLTDLLHTDAFQGYIASMGMLMNVYHRQISSEQTVIDFCTLIRLEQSKGMVILIITFADYTAFIQAQHYLSLSDTEQKVLQLGINEFNERAAHLQLIQIEKETVARAEWDFSTVIFDAQNVLRQAVALLEELDKIYSEVQYYTAKGI</sequence>
<keyword evidence="3" id="KW-1185">Reference proteome</keyword>
<dbReference type="Proteomes" id="UP000182836">
    <property type="component" value="Unassembled WGS sequence"/>
</dbReference>
<reference evidence="1 3" key="1">
    <citation type="submission" date="2015-07" db="EMBL/GenBank/DDBJ databases">
        <title>Fjat-14205 dsm 2895.</title>
        <authorList>
            <person name="Liu B."/>
            <person name="Wang J."/>
            <person name="Zhu Y."/>
            <person name="Liu G."/>
            <person name="Chen Q."/>
            <person name="Chen Z."/>
            <person name="Lan J."/>
            <person name="Che J."/>
            <person name="Ge C."/>
            <person name="Shi H."/>
            <person name="Pan Z."/>
            <person name="Liu X."/>
        </authorList>
    </citation>
    <scope>NUCLEOTIDE SEQUENCE [LARGE SCALE GENOMIC DNA]</scope>
    <source>
        <strain evidence="1 3">DSM 2895</strain>
    </source>
</reference>
<dbReference type="EMBL" id="LGUG01000004">
    <property type="protein sequence ID" value="KON97208.1"/>
    <property type="molecule type" value="Genomic_DNA"/>
</dbReference>
<dbReference type="EMBL" id="FNED01000043">
    <property type="protein sequence ID" value="SDK20713.1"/>
    <property type="molecule type" value="Genomic_DNA"/>
</dbReference>
<dbReference type="PATRIC" id="fig|47500.8.peg.183"/>
<accession>A0A0D1Y4Z6</accession>
<dbReference type="Proteomes" id="UP000037269">
    <property type="component" value="Unassembled WGS sequence"/>
</dbReference>
<protein>
    <submittedName>
        <fullName evidence="1">Uncharacterized protein</fullName>
    </submittedName>
</protein>
<organism evidence="1 3">
    <name type="scientific">Aneurinibacillus migulanus</name>
    <name type="common">Bacillus migulanus</name>
    <dbReference type="NCBI Taxonomy" id="47500"/>
    <lineage>
        <taxon>Bacteria</taxon>
        <taxon>Bacillati</taxon>
        <taxon>Bacillota</taxon>
        <taxon>Bacilli</taxon>
        <taxon>Bacillales</taxon>
        <taxon>Paenibacillaceae</taxon>
        <taxon>Aneurinibacillus group</taxon>
        <taxon>Aneurinibacillus</taxon>
    </lineage>
</organism>
<evidence type="ECO:0000313" key="1">
    <source>
        <dbReference type="EMBL" id="KON97208.1"/>
    </source>
</evidence>
<reference evidence="2 4" key="2">
    <citation type="submission" date="2016-10" db="EMBL/GenBank/DDBJ databases">
        <authorList>
            <person name="de Groot N.N."/>
        </authorList>
    </citation>
    <scope>NUCLEOTIDE SEQUENCE [LARGE SCALE GENOMIC DNA]</scope>
    <source>
        <strain evidence="2 4">DSM 2895</strain>
    </source>
</reference>
<evidence type="ECO:0000313" key="3">
    <source>
        <dbReference type="Proteomes" id="UP000037269"/>
    </source>
</evidence>
<dbReference type="AlphaFoldDB" id="A0A0D1Y4Z6"/>
<dbReference type="GeneID" id="42307202"/>
<gene>
    <name evidence="1" type="ORF">AF333_18800</name>
    <name evidence="2" type="ORF">SAMN04487909_14338</name>
</gene>
<dbReference type="RefSeq" id="WP_043063728.1">
    <property type="nucleotide sequence ID" value="NZ_BJOA01000244.1"/>
</dbReference>
<evidence type="ECO:0000313" key="4">
    <source>
        <dbReference type="Proteomes" id="UP000182836"/>
    </source>
</evidence>
<name>A0A0D1Y4Z6_ANEMI</name>
<proteinExistence type="predicted"/>
<evidence type="ECO:0000313" key="2">
    <source>
        <dbReference type="EMBL" id="SDK20713.1"/>
    </source>
</evidence>